<dbReference type="GO" id="GO:0006189">
    <property type="term" value="P:'de novo' IMP biosynthetic process"/>
    <property type="evidence" value="ECO:0007669"/>
    <property type="project" value="UniProtKB-UniRule"/>
</dbReference>
<dbReference type="AlphaFoldDB" id="A0A2H0TPS1"/>
<proteinExistence type="inferred from homology"/>
<dbReference type="GO" id="GO:0004642">
    <property type="term" value="F:phosphoribosylformylglycinamidine synthase activity"/>
    <property type="evidence" value="ECO:0007669"/>
    <property type="project" value="UniProtKB-UniRule"/>
</dbReference>
<dbReference type="NCBIfam" id="TIGR01736">
    <property type="entry name" value="FGAM_synth_II"/>
    <property type="match status" value="1"/>
</dbReference>
<sequence>MAHTVDTIDVLSLDDAQLQRKFLDYKIQLTRDEAEKIQRHILNRPPTVTELILWSIQGSEHCSYKSTRHLLKQFVTDGPNVILGPGEDAGIVEISRDTSGQKYGIVMSHESHNHPSQIVPYEGAATGIGGNVRDVACMGAKVIACADSLRFGALNNPKTGWIHEGVIAGIAGYGNPIGVPNIAGDAYYDESYNENCLVNVVTLGVLGEHDIIHSRAPEHADGFDIILVGKPTDNSGFGGASFASVELADDKKDQNKGAVQEPNAFLKRHLLKATYGLFELLKEKNLIHAVGFKDLGAGGIACAAVELADSAGMGAIINLDQVFVGMNDLDPSVILCSETQERFMWVAPPDITDIIVKHYNHTFSLPHIAKGAMAKVIGTVTDNPKFIATYQGQYVVDAPARAVTAGLKYERPFQAPQRTYTEPDRPNMSAKLDDLFLQVLSHQHVSSRSPIYERYDKQVQGITVIEPGHADAGVMRPFHDPRWPAEIKKIGIALSVDHNPRYCKISPYWGAVNAVAEACRNVAAVGATPWALTDCLNFGNPEKPDQMWEFVEAVRGISDAQRGIHIKDYLTAPIPIISGNVSLYNESGQGAIAPSPVIACLGRLRDVSRAITMAFKQQDSAILLVGERKDECGGSVYYDIIGELGANVPKPVLRDVEAQIFALTDAIYHGYVLAAHDISDGGVAACIAEMCFDNMIGVNATIPGSLDPEKLLFGESGGFVIQVKKERVTRVEEIFQNRGAQVVVIGETTESERIELNGCIDVLLTDARYAWDNGLRKKLL</sequence>
<dbReference type="Pfam" id="PF18072">
    <property type="entry name" value="FGAR-AT_linker"/>
    <property type="match status" value="1"/>
</dbReference>
<dbReference type="Gene3D" id="3.30.1330.10">
    <property type="entry name" value="PurM-like, N-terminal domain"/>
    <property type="match status" value="2"/>
</dbReference>
<dbReference type="NCBIfam" id="NF002290">
    <property type="entry name" value="PRK01213.1"/>
    <property type="match status" value="1"/>
</dbReference>
<dbReference type="UniPathway" id="UPA00074">
    <property type="reaction ID" value="UER00128"/>
</dbReference>
<keyword evidence="7 8" id="KW-0460">Magnesium</keyword>
<feature type="domain" description="PurM-like C-terminal" evidence="10">
    <location>
        <begin position="620"/>
        <end position="756"/>
    </location>
</feature>
<dbReference type="Gene3D" id="3.90.650.10">
    <property type="entry name" value="PurM-like C-terminal domain"/>
    <property type="match status" value="2"/>
</dbReference>
<dbReference type="InterPro" id="IPR010918">
    <property type="entry name" value="PurM-like_C_dom"/>
</dbReference>
<organism evidence="12 13">
    <name type="scientific">Candidatus Magasanikbacteria bacterium CG10_big_fil_rev_8_21_14_0_10_47_10</name>
    <dbReference type="NCBI Taxonomy" id="1974652"/>
    <lineage>
        <taxon>Bacteria</taxon>
        <taxon>Candidatus Magasanikiibacteriota</taxon>
    </lineage>
</organism>
<dbReference type="CDD" id="cd02204">
    <property type="entry name" value="PurL_repeat2"/>
    <property type="match status" value="1"/>
</dbReference>
<feature type="active site" description="Proton acceptor" evidence="8">
    <location>
        <position position="112"/>
    </location>
</feature>
<dbReference type="InterPro" id="IPR036921">
    <property type="entry name" value="PurM-like_N_sf"/>
</dbReference>
<feature type="binding site" evidence="8">
    <location>
        <position position="134"/>
    </location>
    <ligand>
        <name>Mg(2+)</name>
        <dbReference type="ChEBI" id="CHEBI:18420"/>
        <label>2</label>
    </ligand>
</feature>
<dbReference type="Pfam" id="PF02769">
    <property type="entry name" value="AIRS_C"/>
    <property type="match status" value="2"/>
</dbReference>
<evidence type="ECO:0000256" key="5">
    <source>
        <dbReference type="ARBA" id="ARBA00022755"/>
    </source>
</evidence>
<feature type="binding site" evidence="8">
    <location>
        <position position="64"/>
    </location>
    <ligand>
        <name>ATP</name>
        <dbReference type="ChEBI" id="CHEBI:30616"/>
    </ligand>
</feature>
<dbReference type="GO" id="GO:0000287">
    <property type="term" value="F:magnesium ion binding"/>
    <property type="evidence" value="ECO:0007669"/>
    <property type="project" value="UniProtKB-UniRule"/>
</dbReference>
<dbReference type="HAMAP" id="MF_00420">
    <property type="entry name" value="PurL_2"/>
    <property type="match status" value="1"/>
</dbReference>
<keyword evidence="6 8" id="KW-0067">ATP-binding</keyword>
<dbReference type="InterPro" id="IPR041609">
    <property type="entry name" value="PurL_linker"/>
</dbReference>
<feature type="binding site" evidence="8">
    <location>
        <begin position="111"/>
        <end position="114"/>
    </location>
    <ligand>
        <name>substrate</name>
    </ligand>
</feature>
<dbReference type="PANTHER" id="PTHR43555">
    <property type="entry name" value="PHOSPHORIBOSYLFORMYLGLYCINAMIDINE SYNTHASE SUBUNIT PURL"/>
    <property type="match status" value="1"/>
</dbReference>
<gene>
    <name evidence="8" type="primary">purL</name>
    <name evidence="12" type="ORF">COU35_03750</name>
</gene>
<feature type="binding site" evidence="8">
    <location>
        <position position="579"/>
    </location>
    <ligand>
        <name>ATP</name>
        <dbReference type="ChEBI" id="CHEBI:30616"/>
    </ligand>
</feature>
<dbReference type="Proteomes" id="UP000230154">
    <property type="component" value="Unassembled WGS sequence"/>
</dbReference>
<evidence type="ECO:0000256" key="2">
    <source>
        <dbReference type="ARBA" id="ARBA00022598"/>
    </source>
</evidence>
<dbReference type="GO" id="GO:0005524">
    <property type="term" value="F:ATP binding"/>
    <property type="evidence" value="ECO:0007669"/>
    <property type="project" value="UniProtKB-UniRule"/>
</dbReference>
<comment type="pathway">
    <text evidence="8">Purine metabolism; IMP biosynthesis via de novo pathway; 5-amino-1-(5-phospho-D-ribosyl)imidazole from N(2)-formyl-N(1)-(5-phospho-D-ribosyl)glycinamide: step 1/2.</text>
</comment>
<feature type="binding site" evidence="8">
    <location>
        <position position="582"/>
    </location>
    <ligand>
        <name>substrate</name>
    </ligand>
</feature>
<dbReference type="SUPFAM" id="SSF109736">
    <property type="entry name" value="FGAM synthase PurL, linker domain"/>
    <property type="match status" value="1"/>
</dbReference>
<evidence type="ECO:0000259" key="9">
    <source>
        <dbReference type="Pfam" id="PF00586"/>
    </source>
</evidence>
<dbReference type="Pfam" id="PF00586">
    <property type="entry name" value="AIRS"/>
    <property type="match status" value="2"/>
</dbReference>
<dbReference type="GO" id="GO:0005737">
    <property type="term" value="C:cytoplasm"/>
    <property type="evidence" value="ECO:0007669"/>
    <property type="project" value="UniProtKB-SubCell"/>
</dbReference>
<keyword evidence="5 8" id="KW-0658">Purine biosynthesis</keyword>
<comment type="caution">
    <text evidence="8">Lacks conserved residue(s) required for the propagation of feature annotation.</text>
</comment>
<comment type="subunit">
    <text evidence="8">Monomer. Part of the FGAM synthase complex composed of 1 PurL, 1 PurQ and 2 PurS subunits.</text>
</comment>
<keyword evidence="3 8" id="KW-0479">Metal-binding</keyword>
<feature type="binding site" evidence="8">
    <location>
        <position position="580"/>
    </location>
    <ligand>
        <name>Mg(2+)</name>
        <dbReference type="ChEBI" id="CHEBI:18420"/>
        <label>1</label>
    </ligand>
</feature>
<comment type="function">
    <text evidence="8">Part of the phosphoribosylformylglycinamidine synthase complex involved in the purines biosynthetic pathway. Catalyzes the ATP-dependent conversion of formylglycinamide ribonucleotide (FGAR) and glutamine to yield formylglycinamidine ribonucleotide (FGAM) and glutamate. The FGAM synthase complex is composed of three subunits. PurQ produces an ammonia molecule by converting glutamine to glutamate. PurL transfers the ammonia molecule to FGAR to form FGAM in an ATP-dependent manner. PurS interacts with PurQ and PurL and is thought to assist in the transfer of the ammonia molecule from PurQ to PurL.</text>
</comment>
<feature type="domain" description="PurM-like C-terminal" evidence="10">
    <location>
        <begin position="225"/>
        <end position="388"/>
    </location>
</feature>
<evidence type="ECO:0000259" key="10">
    <source>
        <dbReference type="Pfam" id="PF02769"/>
    </source>
</evidence>
<comment type="similarity">
    <text evidence="8">Belongs to the FGAMS family.</text>
</comment>
<dbReference type="InterPro" id="IPR036676">
    <property type="entry name" value="PurM-like_C_sf"/>
</dbReference>
<keyword evidence="4 8" id="KW-0547">Nucleotide-binding</keyword>
<evidence type="ECO:0000313" key="12">
    <source>
        <dbReference type="EMBL" id="PIR74145.1"/>
    </source>
</evidence>
<evidence type="ECO:0000259" key="11">
    <source>
        <dbReference type="Pfam" id="PF18072"/>
    </source>
</evidence>
<evidence type="ECO:0000256" key="6">
    <source>
        <dbReference type="ARBA" id="ARBA00022840"/>
    </source>
</evidence>
<comment type="catalytic activity">
    <reaction evidence="8">
        <text>N(2)-formyl-N(1)-(5-phospho-beta-D-ribosyl)glycinamide + L-glutamine + ATP + H2O = 2-formamido-N(1)-(5-O-phospho-beta-D-ribosyl)acetamidine + L-glutamate + ADP + phosphate + H(+)</text>
        <dbReference type="Rhea" id="RHEA:17129"/>
        <dbReference type="ChEBI" id="CHEBI:15377"/>
        <dbReference type="ChEBI" id="CHEBI:15378"/>
        <dbReference type="ChEBI" id="CHEBI:29985"/>
        <dbReference type="ChEBI" id="CHEBI:30616"/>
        <dbReference type="ChEBI" id="CHEBI:43474"/>
        <dbReference type="ChEBI" id="CHEBI:58359"/>
        <dbReference type="ChEBI" id="CHEBI:147286"/>
        <dbReference type="ChEBI" id="CHEBI:147287"/>
        <dbReference type="ChEBI" id="CHEBI:456216"/>
        <dbReference type="EC" id="6.3.5.3"/>
    </reaction>
</comment>
<feature type="domain" description="PurM-like N-terminal" evidence="9">
    <location>
        <begin position="488"/>
        <end position="603"/>
    </location>
</feature>
<evidence type="ECO:0000256" key="4">
    <source>
        <dbReference type="ARBA" id="ARBA00022741"/>
    </source>
</evidence>
<name>A0A2H0TPS1_9BACT</name>
<evidence type="ECO:0000313" key="13">
    <source>
        <dbReference type="Proteomes" id="UP000230154"/>
    </source>
</evidence>
<evidence type="ECO:0000256" key="8">
    <source>
        <dbReference type="HAMAP-Rule" id="MF_00420"/>
    </source>
</evidence>
<feature type="domain" description="PurM-like N-terminal" evidence="9">
    <location>
        <begin position="86"/>
        <end position="205"/>
    </location>
</feature>
<feature type="binding site" evidence="8">
    <location>
        <position position="133"/>
    </location>
    <ligand>
        <name>substrate</name>
    </ligand>
</feature>
<comment type="caution">
    <text evidence="12">The sequence shown here is derived from an EMBL/GenBank/DDBJ whole genome shotgun (WGS) entry which is preliminary data.</text>
</comment>
<evidence type="ECO:0000256" key="1">
    <source>
        <dbReference type="ARBA" id="ARBA00022490"/>
    </source>
</evidence>
<keyword evidence="1 8" id="KW-0963">Cytoplasm</keyword>
<dbReference type="EMBL" id="PFCB01000028">
    <property type="protein sequence ID" value="PIR74145.1"/>
    <property type="molecule type" value="Genomic_DNA"/>
</dbReference>
<dbReference type="PANTHER" id="PTHR43555:SF1">
    <property type="entry name" value="PHOSPHORIBOSYLFORMYLGLYCINAMIDINE SYNTHASE SUBUNIT PURL"/>
    <property type="match status" value="1"/>
</dbReference>
<accession>A0A2H0TPS1</accession>
<comment type="subcellular location">
    <subcellularLocation>
        <location evidence="8">Cytoplasm</location>
    </subcellularLocation>
</comment>
<feature type="domain" description="Phosphoribosylformylglycinamidine synthase linker" evidence="11">
    <location>
        <begin position="24"/>
        <end position="65"/>
    </location>
</feature>
<feature type="binding site" evidence="8">
    <location>
        <position position="294"/>
    </location>
    <ligand>
        <name>Mg(2+)</name>
        <dbReference type="ChEBI" id="CHEBI:18420"/>
        <label>2</label>
    </ligand>
</feature>
<dbReference type="SUPFAM" id="SSF56042">
    <property type="entry name" value="PurM C-terminal domain-like"/>
    <property type="match status" value="2"/>
</dbReference>
<feature type="binding site" evidence="8">
    <location>
        <position position="260"/>
    </location>
    <ligand>
        <name>substrate</name>
    </ligand>
</feature>
<reference evidence="13" key="1">
    <citation type="submission" date="2017-09" db="EMBL/GenBank/DDBJ databases">
        <title>Depth-based differentiation of microbial function through sediment-hosted aquifers and enrichment of novel symbionts in the deep terrestrial subsurface.</title>
        <authorList>
            <person name="Probst A.J."/>
            <person name="Ladd B."/>
            <person name="Jarett J.K."/>
            <person name="Geller-Mcgrath D.E."/>
            <person name="Sieber C.M.K."/>
            <person name="Emerson J.B."/>
            <person name="Anantharaman K."/>
            <person name="Thomas B.C."/>
            <person name="Malmstrom R."/>
            <person name="Stieglmeier M."/>
            <person name="Klingl A."/>
            <person name="Woyke T."/>
            <person name="Ryan C.M."/>
            <person name="Banfield J.F."/>
        </authorList>
    </citation>
    <scope>NUCLEOTIDE SEQUENCE [LARGE SCALE GENOMIC DNA]</scope>
</reference>
<feature type="binding site" evidence="8">
    <location>
        <position position="110"/>
    </location>
    <ligand>
        <name>Mg(2+)</name>
        <dbReference type="ChEBI" id="CHEBI:18420"/>
        <label>1</label>
    </ligand>
</feature>
<dbReference type="EC" id="6.3.5.3" evidence="8"/>
<dbReference type="PIRSF" id="PIRSF001587">
    <property type="entry name" value="FGAM_synthase_II"/>
    <property type="match status" value="1"/>
</dbReference>
<protein>
    <recommendedName>
        <fullName evidence="8">Phosphoribosylformylglycinamidine synthase subunit PurL</fullName>
        <shortName evidence="8">FGAM synthase</shortName>
        <ecNumber evidence="8">6.3.5.3</ecNumber>
    </recommendedName>
    <alternativeName>
        <fullName evidence="8">Formylglycinamide ribonucleotide amidotransferase subunit II</fullName>
        <shortName evidence="8">FGAR amidotransferase II</shortName>
        <shortName evidence="8">FGAR-AT II</shortName>
    </alternativeName>
    <alternativeName>
        <fullName evidence="8">Glutamine amidotransferase PurL</fullName>
    </alternativeName>
    <alternativeName>
        <fullName evidence="8">Phosphoribosylformylglycinamidine synthase subunit II</fullName>
    </alternativeName>
</protein>
<dbReference type="SUPFAM" id="SSF55326">
    <property type="entry name" value="PurM N-terminal domain-like"/>
    <property type="match status" value="2"/>
</dbReference>
<keyword evidence="2 8" id="KW-0436">Ligase</keyword>
<feature type="active site" evidence="8">
    <location>
        <position position="61"/>
    </location>
</feature>
<evidence type="ECO:0000256" key="7">
    <source>
        <dbReference type="ARBA" id="ARBA00022842"/>
    </source>
</evidence>
<dbReference type="InterPro" id="IPR016188">
    <property type="entry name" value="PurM-like_N"/>
</dbReference>
<evidence type="ECO:0000256" key="3">
    <source>
        <dbReference type="ARBA" id="ARBA00022723"/>
    </source>
</evidence>
<feature type="binding site" evidence="8">
    <location>
        <position position="534"/>
    </location>
    <ligand>
        <name>ATP</name>
        <dbReference type="ChEBI" id="CHEBI:30616"/>
    </ligand>
</feature>
<dbReference type="InterPro" id="IPR010074">
    <property type="entry name" value="PRibForGlyAmidine_synth_PurL"/>
</dbReference>